<organism evidence="1">
    <name type="scientific">uncultured Desulfobacterium sp</name>
    <dbReference type="NCBI Taxonomy" id="201089"/>
    <lineage>
        <taxon>Bacteria</taxon>
        <taxon>Pseudomonadati</taxon>
        <taxon>Thermodesulfobacteriota</taxon>
        <taxon>Desulfobacteria</taxon>
        <taxon>Desulfobacterales</taxon>
        <taxon>Desulfobacteriaceae</taxon>
        <taxon>Desulfobacterium</taxon>
        <taxon>environmental samples</taxon>
    </lineage>
</organism>
<dbReference type="EMBL" id="FR695870">
    <property type="protein sequence ID" value="CBX28841.1"/>
    <property type="molecule type" value="Genomic_DNA"/>
</dbReference>
<dbReference type="AlphaFoldDB" id="E1YE82"/>
<reference evidence="1" key="1">
    <citation type="journal article" date="2011" name="Environ. Microbiol.">
        <title>Genomic insights into the metabolic potential of the polycyclic aromatic hydrocarbon degrading sulfate-reducing Deltaproteobacterium N47.</title>
        <authorList>
            <person name="Bergmann F."/>
            <person name="Selesi D."/>
            <person name="Weinmaier T."/>
            <person name="Tischler P."/>
            <person name="Rattei T."/>
            <person name="Meckenstock R.U."/>
        </authorList>
    </citation>
    <scope>NUCLEOTIDE SEQUENCE</scope>
</reference>
<accession>E1YE82</accession>
<name>E1YE82_9BACT</name>
<sequence length="46" mass="5387">MSFNVARAKSGFDPFAFFNVARAKSGFDPFAFLYKIFIRFFVKKRV</sequence>
<proteinExistence type="predicted"/>
<evidence type="ECO:0000313" key="1">
    <source>
        <dbReference type="EMBL" id="CBX28841.1"/>
    </source>
</evidence>
<gene>
    <name evidence="1" type="ORF">N47_B19870</name>
</gene>
<protein>
    <submittedName>
        <fullName evidence="1">Uncharacterized protein</fullName>
    </submittedName>
</protein>